<gene>
    <name evidence="1" type="ORF">mRhiFer1_008307</name>
</gene>
<protein>
    <submittedName>
        <fullName evidence="1">Uncharacterized protein</fullName>
    </submittedName>
</protein>
<proteinExistence type="predicted"/>
<accession>A0A7J7VRG6</accession>
<sequence>MNENHYGPLQVYGKFCLFKSSHFDFLQTHFLRHKEIQTKLNKTKQKQKQNLLTLYNKAQRLVIMSLCDLLQEEMFTWPRFRAELCYLVKDSRQLKANIDRSPDPGLEFELVLSQMSSSKFTFKLPCQSLKVKKAGDNQLYLEFPS</sequence>
<dbReference type="Proteomes" id="UP000585614">
    <property type="component" value="Unassembled WGS sequence"/>
</dbReference>
<dbReference type="AlphaFoldDB" id="A0A7J7VRG6"/>
<dbReference type="EMBL" id="JACAGC010000012">
    <property type="protein sequence ID" value="KAF6327606.1"/>
    <property type="molecule type" value="Genomic_DNA"/>
</dbReference>
<evidence type="ECO:0000313" key="2">
    <source>
        <dbReference type="Proteomes" id="UP000585614"/>
    </source>
</evidence>
<organism evidence="1 2">
    <name type="scientific">Rhinolophus ferrumequinum</name>
    <name type="common">Greater horseshoe bat</name>
    <dbReference type="NCBI Taxonomy" id="59479"/>
    <lineage>
        <taxon>Eukaryota</taxon>
        <taxon>Metazoa</taxon>
        <taxon>Chordata</taxon>
        <taxon>Craniata</taxon>
        <taxon>Vertebrata</taxon>
        <taxon>Euteleostomi</taxon>
        <taxon>Mammalia</taxon>
        <taxon>Eutheria</taxon>
        <taxon>Laurasiatheria</taxon>
        <taxon>Chiroptera</taxon>
        <taxon>Yinpterochiroptera</taxon>
        <taxon>Rhinolophoidea</taxon>
        <taxon>Rhinolophidae</taxon>
        <taxon>Rhinolophinae</taxon>
        <taxon>Rhinolophus</taxon>
    </lineage>
</organism>
<name>A0A7J7VRG6_RHIFE</name>
<reference evidence="1 2" key="1">
    <citation type="journal article" date="2020" name="Nature">
        <title>Six reference-quality genomes reveal evolution of bat adaptations.</title>
        <authorList>
            <person name="Jebb D."/>
            <person name="Huang Z."/>
            <person name="Pippel M."/>
            <person name="Hughes G.M."/>
            <person name="Lavrichenko K."/>
            <person name="Devanna P."/>
            <person name="Winkler S."/>
            <person name="Jermiin L.S."/>
            <person name="Skirmuntt E.C."/>
            <person name="Katzourakis A."/>
            <person name="Burkitt-Gray L."/>
            <person name="Ray D.A."/>
            <person name="Sullivan K.A.M."/>
            <person name="Roscito J.G."/>
            <person name="Kirilenko B.M."/>
            <person name="Davalos L.M."/>
            <person name="Corthals A.P."/>
            <person name="Power M.L."/>
            <person name="Jones G."/>
            <person name="Ransome R.D."/>
            <person name="Dechmann D.K.N."/>
            <person name="Locatelli A.G."/>
            <person name="Puechmaille S.J."/>
            <person name="Fedrigo O."/>
            <person name="Jarvis E.D."/>
            <person name="Hiller M."/>
            <person name="Vernes S.C."/>
            <person name="Myers E.W."/>
            <person name="Teeling E.C."/>
        </authorList>
    </citation>
    <scope>NUCLEOTIDE SEQUENCE [LARGE SCALE GENOMIC DNA]</scope>
    <source>
        <strain evidence="1">MRhiFer1</strain>
        <tissue evidence="1">Lung</tissue>
    </source>
</reference>
<comment type="caution">
    <text evidence="1">The sequence shown here is derived from an EMBL/GenBank/DDBJ whole genome shotgun (WGS) entry which is preliminary data.</text>
</comment>
<evidence type="ECO:0000313" key="1">
    <source>
        <dbReference type="EMBL" id="KAF6327606.1"/>
    </source>
</evidence>